<dbReference type="GO" id="GO:0005524">
    <property type="term" value="F:ATP binding"/>
    <property type="evidence" value="ECO:0007669"/>
    <property type="project" value="UniProtKB-KW"/>
</dbReference>
<evidence type="ECO:0000256" key="8">
    <source>
        <dbReference type="RuleBase" id="RU363048"/>
    </source>
</evidence>
<evidence type="ECO:0000256" key="4">
    <source>
        <dbReference type="ARBA" id="ARBA00022801"/>
    </source>
</evidence>
<organism evidence="10 11">
    <name type="scientific">Gnathostoma spinigerum</name>
    <dbReference type="NCBI Taxonomy" id="75299"/>
    <lineage>
        <taxon>Eukaryota</taxon>
        <taxon>Metazoa</taxon>
        <taxon>Ecdysozoa</taxon>
        <taxon>Nematoda</taxon>
        <taxon>Chromadorea</taxon>
        <taxon>Rhabditida</taxon>
        <taxon>Spirurina</taxon>
        <taxon>Gnathostomatomorpha</taxon>
        <taxon>Gnathostomatoidea</taxon>
        <taxon>Gnathostomatidae</taxon>
        <taxon>Gnathostoma</taxon>
    </lineage>
</organism>
<comment type="caution">
    <text evidence="10">The sequence shown here is derived from an EMBL/GenBank/DDBJ whole genome shotgun (WGS) entry which is preliminary data.</text>
</comment>
<evidence type="ECO:0000256" key="2">
    <source>
        <dbReference type="ARBA" id="ARBA00007519"/>
    </source>
</evidence>
<evidence type="ECO:0000256" key="3">
    <source>
        <dbReference type="ARBA" id="ARBA00022741"/>
    </source>
</evidence>
<dbReference type="EMBL" id="JBGFUD010015385">
    <property type="protein sequence ID" value="MFH4984127.1"/>
    <property type="molecule type" value="Genomic_DNA"/>
</dbReference>
<evidence type="ECO:0000256" key="5">
    <source>
        <dbReference type="ARBA" id="ARBA00022806"/>
    </source>
</evidence>
<comment type="similarity">
    <text evidence="2 8">Belongs to the RuvB family.</text>
</comment>
<reference evidence="10 11" key="1">
    <citation type="submission" date="2024-08" db="EMBL/GenBank/DDBJ databases">
        <title>Gnathostoma spinigerum genome.</title>
        <authorList>
            <person name="Gonzalez-Bertolin B."/>
            <person name="Monzon S."/>
            <person name="Zaballos A."/>
            <person name="Jimenez P."/>
            <person name="Dekumyoy P."/>
            <person name="Varona S."/>
            <person name="Cuesta I."/>
            <person name="Sumanam S."/>
            <person name="Adisakwattana P."/>
            <person name="Gasser R.B."/>
            <person name="Hernandez-Gonzalez A."/>
            <person name="Young N.D."/>
            <person name="Perteguer M.J."/>
        </authorList>
    </citation>
    <scope>NUCLEOTIDE SEQUENCE [LARGE SCALE GENOMIC DNA]</scope>
    <source>
        <strain evidence="10">AL3</strain>
        <tissue evidence="10">Liver</tissue>
    </source>
</reference>
<dbReference type="InterPro" id="IPR027417">
    <property type="entry name" value="P-loop_NTPase"/>
</dbReference>
<dbReference type="AlphaFoldDB" id="A0ABD6F3H3"/>
<keyword evidence="5 8" id="KW-0347">Helicase</keyword>
<keyword evidence="6 8" id="KW-0067">ATP-binding</keyword>
<dbReference type="InterPro" id="IPR041048">
    <property type="entry name" value="RuvB-like_C"/>
</dbReference>
<keyword evidence="3 8" id="KW-0547">Nucleotide-binding</keyword>
<dbReference type="Gene3D" id="1.10.8.60">
    <property type="match status" value="1"/>
</dbReference>
<proteinExistence type="inferred from homology"/>
<dbReference type="InterPro" id="IPR027238">
    <property type="entry name" value="RuvB-like"/>
</dbReference>
<keyword evidence="4 8" id="KW-0378">Hydrolase</keyword>
<comment type="subcellular location">
    <subcellularLocation>
        <location evidence="1">Nucleus</location>
    </subcellularLocation>
</comment>
<dbReference type="FunFam" id="1.10.8.60:FF:000010">
    <property type="entry name" value="RuvB-like helicase"/>
    <property type="match status" value="1"/>
</dbReference>
<keyword evidence="7 8" id="KW-0539">Nucleus</keyword>
<name>A0ABD6F3H3_9BILA</name>
<keyword evidence="8" id="KW-0805">Transcription regulation</keyword>
<gene>
    <name evidence="10" type="ORF">AB6A40_010836</name>
</gene>
<dbReference type="GO" id="GO:0003678">
    <property type="term" value="F:DNA helicase activity"/>
    <property type="evidence" value="ECO:0007669"/>
    <property type="project" value="UniProtKB-EC"/>
</dbReference>
<evidence type="ECO:0000256" key="7">
    <source>
        <dbReference type="ARBA" id="ARBA00023242"/>
    </source>
</evidence>
<dbReference type="Pfam" id="PF17856">
    <property type="entry name" value="TIP49_C"/>
    <property type="match status" value="1"/>
</dbReference>
<evidence type="ECO:0000256" key="6">
    <source>
        <dbReference type="ARBA" id="ARBA00022840"/>
    </source>
</evidence>
<dbReference type="GO" id="GO:0016787">
    <property type="term" value="F:hydrolase activity"/>
    <property type="evidence" value="ECO:0007669"/>
    <property type="project" value="UniProtKB-KW"/>
</dbReference>
<comment type="catalytic activity">
    <reaction evidence="8">
        <text>ATP + H2O = ADP + phosphate + H(+)</text>
        <dbReference type="Rhea" id="RHEA:13065"/>
        <dbReference type="ChEBI" id="CHEBI:15377"/>
        <dbReference type="ChEBI" id="CHEBI:15378"/>
        <dbReference type="ChEBI" id="CHEBI:30616"/>
        <dbReference type="ChEBI" id="CHEBI:43474"/>
        <dbReference type="ChEBI" id="CHEBI:456216"/>
        <dbReference type="EC" id="3.6.4.12"/>
    </reaction>
</comment>
<dbReference type="SUPFAM" id="SSF52540">
    <property type="entry name" value="P-loop containing nucleoside triphosphate hydrolases"/>
    <property type="match status" value="1"/>
</dbReference>
<feature type="domain" description="RuvB-like AAA-lid" evidence="9">
    <location>
        <begin position="25"/>
        <end position="90"/>
    </location>
</feature>
<sequence length="108" mass="12801">MNQPVYFRSLIIRTETYSETDIEDILRIRASEESVNLEDDALAILTKLAFKTSLRYAMQLISTGDILRERRRADKVGTDDLKKVYQLFYDRKRSVTFLHEFESQFVKE</sequence>
<evidence type="ECO:0000313" key="10">
    <source>
        <dbReference type="EMBL" id="MFH4984127.1"/>
    </source>
</evidence>
<keyword evidence="8" id="KW-0804">Transcription</keyword>
<evidence type="ECO:0000259" key="9">
    <source>
        <dbReference type="Pfam" id="PF17856"/>
    </source>
</evidence>
<evidence type="ECO:0000313" key="11">
    <source>
        <dbReference type="Proteomes" id="UP001608902"/>
    </source>
</evidence>
<dbReference type="GO" id="GO:0005634">
    <property type="term" value="C:nucleus"/>
    <property type="evidence" value="ECO:0007669"/>
    <property type="project" value="UniProtKB-SubCell"/>
</dbReference>
<keyword evidence="11" id="KW-1185">Reference proteome</keyword>
<accession>A0ABD6F3H3</accession>
<dbReference type="GO" id="GO:0010557">
    <property type="term" value="P:positive regulation of macromolecule biosynthetic process"/>
    <property type="evidence" value="ECO:0007669"/>
    <property type="project" value="UniProtKB-ARBA"/>
</dbReference>
<protein>
    <recommendedName>
        <fullName evidence="8">RuvB-like helicase</fullName>
        <ecNumber evidence="8">3.6.4.12</ecNumber>
    </recommendedName>
</protein>
<dbReference type="PANTHER" id="PTHR11093">
    <property type="entry name" value="RUVB-RELATED REPTIN AND PONTIN"/>
    <property type="match status" value="1"/>
</dbReference>
<dbReference type="Proteomes" id="UP001608902">
    <property type="component" value="Unassembled WGS sequence"/>
</dbReference>
<dbReference type="EC" id="3.6.4.12" evidence="8"/>
<evidence type="ECO:0000256" key="1">
    <source>
        <dbReference type="ARBA" id="ARBA00004123"/>
    </source>
</evidence>